<dbReference type="InterPro" id="IPR050065">
    <property type="entry name" value="GlmU-like"/>
</dbReference>
<evidence type="ECO:0000256" key="2">
    <source>
        <dbReference type="ARBA" id="ARBA00022695"/>
    </source>
</evidence>
<dbReference type="RefSeq" id="WP_206967170.1">
    <property type="nucleotide sequence ID" value="NZ_JAFLVX010000024.1"/>
</dbReference>
<name>A0ABS3HVU3_9ENTE</name>
<evidence type="ECO:0000313" key="5">
    <source>
        <dbReference type="Proteomes" id="UP000664857"/>
    </source>
</evidence>
<keyword evidence="5" id="KW-1185">Reference proteome</keyword>
<comment type="caution">
    <text evidence="4">The sequence shown here is derived from an EMBL/GenBank/DDBJ whole genome shotgun (WGS) entry which is preliminary data.</text>
</comment>
<evidence type="ECO:0000313" key="4">
    <source>
        <dbReference type="EMBL" id="MBO0477317.1"/>
    </source>
</evidence>
<accession>A0ABS3HVU3</accession>
<reference evidence="4 5" key="1">
    <citation type="submission" date="2021-03" db="EMBL/GenBank/DDBJ databases">
        <title>Enterococcal diversity collection.</title>
        <authorList>
            <person name="Gilmore M.S."/>
            <person name="Schwartzman J."/>
            <person name="Van Tyne D."/>
            <person name="Martin M."/>
            <person name="Earl A.M."/>
            <person name="Manson A.L."/>
            <person name="Straub T."/>
            <person name="Salamzade R."/>
            <person name="Saavedra J."/>
            <person name="Lebreton F."/>
            <person name="Prichula J."/>
            <person name="Schaufler K."/>
            <person name="Gaca A."/>
            <person name="Sgardioli B."/>
            <person name="Wagenaar J."/>
            <person name="Strong T."/>
        </authorList>
    </citation>
    <scope>NUCLEOTIDE SEQUENCE [LARGE SCALE GENOMIC DNA]</scope>
    <source>
        <strain evidence="4 5">DIV0080</strain>
    </source>
</reference>
<dbReference type="PANTHER" id="PTHR43584">
    <property type="entry name" value="NUCLEOTIDYL TRANSFERASE"/>
    <property type="match status" value="1"/>
</dbReference>
<keyword evidence="2" id="KW-0548">Nucleotidyltransferase</keyword>
<keyword evidence="1 4" id="KW-0808">Transferase</keyword>
<dbReference type="EMBL" id="JAFLVX010000024">
    <property type="protein sequence ID" value="MBO0477317.1"/>
    <property type="molecule type" value="Genomic_DNA"/>
</dbReference>
<protein>
    <submittedName>
        <fullName evidence="4">NTP transferase domain-containing protein</fullName>
    </submittedName>
</protein>
<sequence>MNAIILAAGLGSRFGESSKKQHKALLLIENKPNIERTIEFLYESDIEEIIIIVGHLAEEFLYLEAKYKKVKLIKNDFYKEYNNLYSFSLCLNYFGNSYVIDADTVLKENIFEKREKSCYLTILREEENKEWIPITNEVNKLTSIEISGRKDYSLSGISFWTKKDANVIIENYQLYLNKDRFMEKSLYWDNIPIDLLDKLDVYNVKLKNDILYEMDNLEEYHNILKKFK</sequence>
<dbReference type="Pfam" id="PF12804">
    <property type="entry name" value="NTP_transf_3"/>
    <property type="match status" value="1"/>
</dbReference>
<dbReference type="GO" id="GO:0016740">
    <property type="term" value="F:transferase activity"/>
    <property type="evidence" value="ECO:0007669"/>
    <property type="project" value="UniProtKB-KW"/>
</dbReference>
<dbReference type="PANTHER" id="PTHR43584:SF5">
    <property type="entry name" value="PROTEIN LICC"/>
    <property type="match status" value="1"/>
</dbReference>
<evidence type="ECO:0000259" key="3">
    <source>
        <dbReference type="Pfam" id="PF12804"/>
    </source>
</evidence>
<proteinExistence type="predicted"/>
<evidence type="ECO:0000256" key="1">
    <source>
        <dbReference type="ARBA" id="ARBA00022679"/>
    </source>
</evidence>
<dbReference type="InterPro" id="IPR029044">
    <property type="entry name" value="Nucleotide-diphossugar_trans"/>
</dbReference>
<dbReference type="InterPro" id="IPR025877">
    <property type="entry name" value="MobA-like_NTP_Trfase"/>
</dbReference>
<dbReference type="SUPFAM" id="SSF53448">
    <property type="entry name" value="Nucleotide-diphospho-sugar transferases"/>
    <property type="match status" value="1"/>
</dbReference>
<gene>
    <name evidence="4" type="ORF">DOK76_09550</name>
</gene>
<feature type="domain" description="MobA-like NTP transferase" evidence="3">
    <location>
        <begin position="3"/>
        <end position="96"/>
    </location>
</feature>
<organism evidence="4 5">
    <name type="scientific">Candidatus Vagococcus giribetii</name>
    <dbReference type="NCBI Taxonomy" id="2230876"/>
    <lineage>
        <taxon>Bacteria</taxon>
        <taxon>Bacillati</taxon>
        <taxon>Bacillota</taxon>
        <taxon>Bacilli</taxon>
        <taxon>Lactobacillales</taxon>
        <taxon>Enterococcaceae</taxon>
        <taxon>Vagococcus</taxon>
    </lineage>
</organism>
<dbReference type="Proteomes" id="UP000664857">
    <property type="component" value="Unassembled WGS sequence"/>
</dbReference>
<dbReference type="Gene3D" id="3.90.550.10">
    <property type="entry name" value="Spore Coat Polysaccharide Biosynthesis Protein SpsA, Chain A"/>
    <property type="match status" value="1"/>
</dbReference>